<evidence type="ECO:0000313" key="1">
    <source>
        <dbReference type="EMBL" id="KAB8073000.1"/>
    </source>
</evidence>
<dbReference type="OrthoDB" id="1668230at2759"/>
<dbReference type="AlphaFoldDB" id="A0A5N5X0S7"/>
<protein>
    <recommendedName>
        <fullName evidence="3">Protein kinase domain-containing protein</fullName>
    </recommendedName>
</protein>
<accession>A0A5N5X0S7</accession>
<evidence type="ECO:0008006" key="3">
    <source>
        <dbReference type="Google" id="ProtNLM"/>
    </source>
</evidence>
<dbReference type="Proteomes" id="UP000326565">
    <property type="component" value="Unassembled WGS sequence"/>
</dbReference>
<dbReference type="InterPro" id="IPR011009">
    <property type="entry name" value="Kinase-like_dom_sf"/>
</dbReference>
<reference evidence="1 2" key="1">
    <citation type="submission" date="2019-04" db="EMBL/GenBank/DDBJ databases">
        <title>Friends and foes A comparative genomics study of 23 Aspergillus species from section Flavi.</title>
        <authorList>
            <consortium name="DOE Joint Genome Institute"/>
            <person name="Kjaerbolling I."/>
            <person name="Vesth T."/>
            <person name="Frisvad J.C."/>
            <person name="Nybo J.L."/>
            <person name="Theobald S."/>
            <person name="Kildgaard S."/>
            <person name="Isbrandt T."/>
            <person name="Kuo A."/>
            <person name="Sato A."/>
            <person name="Lyhne E.K."/>
            <person name="Kogle M.E."/>
            <person name="Wiebenga A."/>
            <person name="Kun R.S."/>
            <person name="Lubbers R.J."/>
            <person name="Makela M.R."/>
            <person name="Barry K."/>
            <person name="Chovatia M."/>
            <person name="Clum A."/>
            <person name="Daum C."/>
            <person name="Haridas S."/>
            <person name="He G."/>
            <person name="LaButti K."/>
            <person name="Lipzen A."/>
            <person name="Mondo S."/>
            <person name="Riley R."/>
            <person name="Salamov A."/>
            <person name="Simmons B.A."/>
            <person name="Magnuson J.K."/>
            <person name="Henrissat B."/>
            <person name="Mortensen U.H."/>
            <person name="Larsen T.O."/>
            <person name="Devries R.P."/>
            <person name="Grigoriev I.V."/>
            <person name="Machida M."/>
            <person name="Baker S.E."/>
            <person name="Andersen M.R."/>
        </authorList>
    </citation>
    <scope>NUCLEOTIDE SEQUENCE [LARGE SCALE GENOMIC DNA]</scope>
    <source>
        <strain evidence="1 2">CBS 151.66</strain>
    </source>
</reference>
<dbReference type="SUPFAM" id="SSF56112">
    <property type="entry name" value="Protein kinase-like (PK-like)"/>
    <property type="match status" value="1"/>
</dbReference>
<name>A0A5N5X0S7_9EURO</name>
<keyword evidence="2" id="KW-1185">Reference proteome</keyword>
<dbReference type="EMBL" id="ML732235">
    <property type="protein sequence ID" value="KAB8073000.1"/>
    <property type="molecule type" value="Genomic_DNA"/>
</dbReference>
<evidence type="ECO:0000313" key="2">
    <source>
        <dbReference type="Proteomes" id="UP000326565"/>
    </source>
</evidence>
<organism evidence="1 2">
    <name type="scientific">Aspergillus leporis</name>
    <dbReference type="NCBI Taxonomy" id="41062"/>
    <lineage>
        <taxon>Eukaryota</taxon>
        <taxon>Fungi</taxon>
        <taxon>Dikarya</taxon>
        <taxon>Ascomycota</taxon>
        <taxon>Pezizomycotina</taxon>
        <taxon>Eurotiomycetes</taxon>
        <taxon>Eurotiomycetidae</taxon>
        <taxon>Eurotiales</taxon>
        <taxon>Aspergillaceae</taxon>
        <taxon>Aspergillus</taxon>
        <taxon>Aspergillus subgen. Circumdati</taxon>
    </lineage>
</organism>
<gene>
    <name evidence="1" type="ORF">BDV29DRAFT_192081</name>
</gene>
<sequence length="261" mass="30133">MLNFIHPFSLEVRQQNHATLFRIIFKECRINIKQSGRRKLLKIGISAEVYLLDNIIIRKLSRSEANEDTHPIVREATMYSILGDYPRIAECLSPREANFVNIKYYPHGDLAAFLLNKKAAVKIQEHDIIHSDIALRQFFLDDNLDVGMGDFNLSQYPGHMALGYEKAPHCLLRDYEAPNSVIELYLIGPEGVIRSRDHSVVEVRFQREQKADLEIERRYRNQEFPDVTSFWGGVIVLDRWNGGITSAREALRLCMMLPSDS</sequence>
<proteinExistence type="predicted"/>